<dbReference type="InterPro" id="IPR000595">
    <property type="entry name" value="cNMP-bd_dom"/>
</dbReference>
<dbReference type="Proteomes" id="UP000001880">
    <property type="component" value="Chromosome"/>
</dbReference>
<dbReference type="SUPFAM" id="SSF51206">
    <property type="entry name" value="cAMP-binding domain-like"/>
    <property type="match status" value="1"/>
</dbReference>
<dbReference type="InterPro" id="IPR014710">
    <property type="entry name" value="RmlC-like_jellyroll"/>
</dbReference>
<dbReference type="eggNOG" id="COG0664">
    <property type="taxonomic scope" value="Bacteria"/>
</dbReference>
<gene>
    <name evidence="2" type="ordered locus">Hoch_6804</name>
</gene>
<dbReference type="InterPro" id="IPR050397">
    <property type="entry name" value="Env_Response_Regulators"/>
</dbReference>
<feature type="domain" description="Cyclic nucleotide-binding" evidence="1">
    <location>
        <begin position="1"/>
        <end position="111"/>
    </location>
</feature>
<dbReference type="CDD" id="cd00038">
    <property type="entry name" value="CAP_ED"/>
    <property type="match status" value="1"/>
</dbReference>
<dbReference type="Gene3D" id="2.60.120.10">
    <property type="entry name" value="Jelly Rolls"/>
    <property type="match status" value="1"/>
</dbReference>
<protein>
    <submittedName>
        <fullName evidence="2">Putative transcriptional regulator, Crp/Fnr family</fullName>
    </submittedName>
</protein>
<keyword evidence="3" id="KW-1185">Reference proteome</keyword>
<reference evidence="2 3" key="1">
    <citation type="journal article" date="2010" name="Stand. Genomic Sci.">
        <title>Complete genome sequence of Haliangium ochraceum type strain (SMP-2).</title>
        <authorList>
            <consortium name="US DOE Joint Genome Institute (JGI-PGF)"/>
            <person name="Ivanova N."/>
            <person name="Daum C."/>
            <person name="Lang E."/>
            <person name="Abt B."/>
            <person name="Kopitz M."/>
            <person name="Saunders E."/>
            <person name="Lapidus A."/>
            <person name="Lucas S."/>
            <person name="Glavina Del Rio T."/>
            <person name="Nolan M."/>
            <person name="Tice H."/>
            <person name="Copeland A."/>
            <person name="Cheng J.F."/>
            <person name="Chen F."/>
            <person name="Bruce D."/>
            <person name="Goodwin L."/>
            <person name="Pitluck S."/>
            <person name="Mavromatis K."/>
            <person name="Pati A."/>
            <person name="Mikhailova N."/>
            <person name="Chen A."/>
            <person name="Palaniappan K."/>
            <person name="Land M."/>
            <person name="Hauser L."/>
            <person name="Chang Y.J."/>
            <person name="Jeffries C.D."/>
            <person name="Detter J.C."/>
            <person name="Brettin T."/>
            <person name="Rohde M."/>
            <person name="Goker M."/>
            <person name="Bristow J."/>
            <person name="Markowitz V."/>
            <person name="Eisen J.A."/>
            <person name="Hugenholtz P."/>
            <person name="Kyrpides N.C."/>
            <person name="Klenk H.P."/>
        </authorList>
    </citation>
    <scope>NUCLEOTIDE SEQUENCE [LARGE SCALE GENOMIC DNA]</scope>
    <source>
        <strain evidence="3">DSM 14365 / CIP 107738 / JCM 11303 / AJ 13395 / SMP-2</strain>
    </source>
</reference>
<evidence type="ECO:0000259" key="1">
    <source>
        <dbReference type="PROSITE" id="PS50042"/>
    </source>
</evidence>
<evidence type="ECO:0000313" key="3">
    <source>
        <dbReference type="Proteomes" id="UP000001880"/>
    </source>
</evidence>
<dbReference type="HOGENOM" id="CLU_075053_3_0_7"/>
<dbReference type="GO" id="GO:0005829">
    <property type="term" value="C:cytosol"/>
    <property type="evidence" value="ECO:0007669"/>
    <property type="project" value="TreeGrafter"/>
</dbReference>
<evidence type="ECO:0000313" key="2">
    <source>
        <dbReference type="EMBL" id="ACY19268.1"/>
    </source>
</evidence>
<dbReference type="SMART" id="SM00100">
    <property type="entry name" value="cNMP"/>
    <property type="match status" value="1"/>
</dbReference>
<organism evidence="2 3">
    <name type="scientific">Haliangium ochraceum (strain DSM 14365 / JCM 11303 / SMP-2)</name>
    <dbReference type="NCBI Taxonomy" id="502025"/>
    <lineage>
        <taxon>Bacteria</taxon>
        <taxon>Pseudomonadati</taxon>
        <taxon>Myxococcota</taxon>
        <taxon>Polyangia</taxon>
        <taxon>Haliangiales</taxon>
        <taxon>Kofleriaceae</taxon>
        <taxon>Haliangium</taxon>
    </lineage>
</organism>
<dbReference type="PANTHER" id="PTHR24567:SF74">
    <property type="entry name" value="HTH-TYPE TRANSCRIPTIONAL REGULATOR ARCR"/>
    <property type="match status" value="1"/>
</dbReference>
<dbReference type="GO" id="GO:0003700">
    <property type="term" value="F:DNA-binding transcription factor activity"/>
    <property type="evidence" value="ECO:0007669"/>
    <property type="project" value="TreeGrafter"/>
</dbReference>
<dbReference type="AlphaFoldDB" id="D0LUE5"/>
<dbReference type="STRING" id="502025.Hoch_6804"/>
<dbReference type="EMBL" id="CP001804">
    <property type="protein sequence ID" value="ACY19268.1"/>
    <property type="molecule type" value="Genomic_DNA"/>
</dbReference>
<dbReference type="OrthoDB" id="9784809at2"/>
<dbReference type="Pfam" id="PF00027">
    <property type="entry name" value="cNMP_binding"/>
    <property type="match status" value="1"/>
</dbReference>
<name>D0LUE5_HALO1</name>
<dbReference type="InterPro" id="IPR018490">
    <property type="entry name" value="cNMP-bd_dom_sf"/>
</dbReference>
<accession>D0LUE5</accession>
<dbReference type="KEGG" id="hoh:Hoch_6804"/>
<proteinExistence type="predicted"/>
<dbReference type="PANTHER" id="PTHR24567">
    <property type="entry name" value="CRP FAMILY TRANSCRIPTIONAL REGULATORY PROTEIN"/>
    <property type="match status" value="1"/>
</dbReference>
<sequence length="238" mass="26346">MTDRTQSYILQEYPAGTKMFRQGDKGGWVYAIQSGTVEIRREFRDQDCLLAVLGPGDFFGEMSVINERPRCATAIVREPTQLLGMQRGFFMELFHKDAEIAGRLARIMSARLDHANRWLEVLLFARPDERVVHSLRLLVEEQVERDKVRRGAVYLPFTLRELADRAGVTSDQAVDVVERLAGDGLITSASAAEIDGPGYVVAEAGALLDFLGVSGQATDDRLVNASGSMYSAMGQSWA</sequence>
<dbReference type="RefSeq" id="WP_012831860.1">
    <property type="nucleotide sequence ID" value="NC_013440.1"/>
</dbReference>
<dbReference type="PRINTS" id="PR00103">
    <property type="entry name" value="CAMPKINASE"/>
</dbReference>
<dbReference type="PROSITE" id="PS50042">
    <property type="entry name" value="CNMP_BINDING_3"/>
    <property type="match status" value="1"/>
</dbReference>